<reference evidence="11" key="2">
    <citation type="submission" date="2025-09" db="UniProtKB">
        <authorList>
            <consortium name="Ensembl"/>
        </authorList>
    </citation>
    <scope>IDENTIFICATION</scope>
</reference>
<keyword evidence="5 9" id="KW-1133">Transmembrane helix</keyword>
<keyword evidence="8" id="KW-0325">Glycoprotein</keyword>
<evidence type="ECO:0000256" key="3">
    <source>
        <dbReference type="ARBA" id="ARBA00022729"/>
    </source>
</evidence>
<proteinExistence type="predicted"/>
<keyword evidence="6 9" id="KW-0472">Membrane</keyword>
<protein>
    <recommendedName>
        <fullName evidence="10">Receptor-type tyrosine-protein phosphatase U-like Fn3 domain-containing protein</fullName>
    </recommendedName>
</protein>
<evidence type="ECO:0000256" key="6">
    <source>
        <dbReference type="ARBA" id="ARBA00023136"/>
    </source>
</evidence>
<dbReference type="InterPro" id="IPR057598">
    <property type="entry name" value="Fn3_PTPRU"/>
</dbReference>
<feature type="transmembrane region" description="Helical" evidence="9">
    <location>
        <begin position="279"/>
        <end position="300"/>
    </location>
</feature>
<organism evidence="11 12">
    <name type="scientific">Sphenodon punctatus</name>
    <name type="common">Tuatara</name>
    <name type="synonym">Hatteria punctata</name>
    <dbReference type="NCBI Taxonomy" id="8508"/>
    <lineage>
        <taxon>Eukaryota</taxon>
        <taxon>Metazoa</taxon>
        <taxon>Chordata</taxon>
        <taxon>Craniata</taxon>
        <taxon>Vertebrata</taxon>
        <taxon>Euteleostomi</taxon>
        <taxon>Lepidosauria</taxon>
        <taxon>Sphenodontia</taxon>
        <taxon>Sphenodontidae</taxon>
        <taxon>Sphenodon</taxon>
    </lineage>
</organism>
<evidence type="ECO:0000256" key="9">
    <source>
        <dbReference type="SAM" id="Phobius"/>
    </source>
</evidence>
<accession>A0A8D0GVA7</accession>
<dbReference type="GeneTree" id="ENSGT00390000013892"/>
<comment type="subcellular location">
    <subcellularLocation>
        <location evidence="1">Membrane</location>
        <topology evidence="1">Single-pass type I membrane protein</topology>
    </subcellularLocation>
</comment>
<feature type="domain" description="Receptor-type tyrosine-protein phosphatase U-like Fn3" evidence="10">
    <location>
        <begin position="161"/>
        <end position="258"/>
    </location>
</feature>
<dbReference type="Pfam" id="PF23144">
    <property type="entry name" value="Fn3_PTPRU"/>
    <property type="match status" value="1"/>
</dbReference>
<keyword evidence="7" id="KW-1015">Disulfide bond</keyword>
<evidence type="ECO:0000259" key="10">
    <source>
        <dbReference type="Pfam" id="PF23144"/>
    </source>
</evidence>
<sequence>MTFNFTTRESTPKLCLDLDSDTTYIVNITAPTSTEIFTLIFIAIQREVKEAFSNLLILNETCLKWQRSVRLANTEEIYLFHIQGQRWYQKKFFHEMTFNFTTRTKTPEVCLDLHAGTNYTVNITTTTLDLSVLVPMTTNITDPPFPDIKFVTVEGPVPLLTLRKAEDINGPISFYQVIVLPLSLQNTFTCDSSAALTFFSNVTNTEGYVAAEFLAEDVADNMAISLGDRHYYGKFYNAPLKRGKYYCIILRIISEWNKVRTQSCAVWAQIKDLSPTLQYMTAVGLGSVAAVFIILSLSFLTARTVHVPSATLARRPSSYEIICLSTTVEAAGARIASSTQGTERVSFL</sequence>
<evidence type="ECO:0000256" key="8">
    <source>
        <dbReference type="ARBA" id="ARBA00023180"/>
    </source>
</evidence>
<dbReference type="OMA" id="WNGNTAP"/>
<evidence type="ECO:0000256" key="5">
    <source>
        <dbReference type="ARBA" id="ARBA00022989"/>
    </source>
</evidence>
<dbReference type="Proteomes" id="UP000694392">
    <property type="component" value="Unplaced"/>
</dbReference>
<name>A0A8D0GVA7_SPHPU</name>
<keyword evidence="3" id="KW-0732">Signal</keyword>
<evidence type="ECO:0000256" key="4">
    <source>
        <dbReference type="ARBA" id="ARBA00022737"/>
    </source>
</evidence>
<keyword evidence="4" id="KW-0677">Repeat</keyword>
<keyword evidence="12" id="KW-1185">Reference proteome</keyword>
<dbReference type="PANTHER" id="PTHR24051">
    <property type="entry name" value="SUSHI DOMAIN-CONTAINING PROTEIN 1"/>
    <property type="match status" value="1"/>
</dbReference>
<evidence type="ECO:0000256" key="1">
    <source>
        <dbReference type="ARBA" id="ARBA00004479"/>
    </source>
</evidence>
<dbReference type="PANTHER" id="PTHR24051:SF5">
    <property type="entry name" value="SUSHI DOMAIN-CONTAINING PROTEIN 1"/>
    <property type="match status" value="1"/>
</dbReference>
<evidence type="ECO:0000313" key="11">
    <source>
        <dbReference type="Ensembl" id="ENSSPUP00000011357.1"/>
    </source>
</evidence>
<dbReference type="InterPro" id="IPR051622">
    <property type="entry name" value="R-tyr_protein_phosphatases"/>
</dbReference>
<dbReference type="AlphaFoldDB" id="A0A8D0GVA7"/>
<keyword evidence="2 9" id="KW-0812">Transmembrane</keyword>
<reference evidence="11" key="1">
    <citation type="submission" date="2025-08" db="UniProtKB">
        <authorList>
            <consortium name="Ensembl"/>
        </authorList>
    </citation>
    <scope>IDENTIFICATION</scope>
</reference>
<dbReference type="Ensembl" id="ENSSPUT00000012101.1">
    <property type="protein sequence ID" value="ENSSPUP00000011357.1"/>
    <property type="gene ID" value="ENSSPUG00000008709.1"/>
</dbReference>
<evidence type="ECO:0000313" key="12">
    <source>
        <dbReference type="Proteomes" id="UP000694392"/>
    </source>
</evidence>
<dbReference type="GO" id="GO:0016020">
    <property type="term" value="C:membrane"/>
    <property type="evidence" value="ECO:0007669"/>
    <property type="project" value="UniProtKB-SubCell"/>
</dbReference>
<evidence type="ECO:0000256" key="7">
    <source>
        <dbReference type="ARBA" id="ARBA00023157"/>
    </source>
</evidence>
<evidence type="ECO:0000256" key="2">
    <source>
        <dbReference type="ARBA" id="ARBA00022692"/>
    </source>
</evidence>